<proteinExistence type="predicted"/>
<dbReference type="STRING" id="1654360.EA58_04755"/>
<keyword evidence="8" id="KW-1185">Reference proteome</keyword>
<dbReference type="PANTHER" id="PTHR34823">
    <property type="entry name" value="GLCNAC-BINDING PROTEIN A"/>
    <property type="match status" value="1"/>
</dbReference>
<dbReference type="GO" id="GO:0004553">
    <property type="term" value="F:hydrolase activity, hydrolyzing O-glycosyl compounds"/>
    <property type="evidence" value="ECO:0007669"/>
    <property type="project" value="InterPro"/>
</dbReference>
<dbReference type="Gene3D" id="2.10.10.20">
    <property type="entry name" value="Carbohydrate-binding module superfamily 5/12"/>
    <property type="match status" value="1"/>
</dbReference>
<dbReference type="GO" id="GO:0008061">
    <property type="term" value="F:chitin binding"/>
    <property type="evidence" value="ECO:0007669"/>
    <property type="project" value="UniProtKB-KW"/>
</dbReference>
<keyword evidence="1" id="KW-0964">Secreted</keyword>
<dbReference type="PANTHER" id="PTHR34823:SF1">
    <property type="entry name" value="CHITIN-BINDING TYPE-4 DOMAIN-CONTAINING PROTEIN"/>
    <property type="match status" value="1"/>
</dbReference>
<evidence type="ECO:0000256" key="4">
    <source>
        <dbReference type="ARBA" id="ARBA00022801"/>
    </source>
</evidence>
<feature type="domain" description="Chitin-binding type-3" evidence="6">
    <location>
        <begin position="346"/>
        <end position="388"/>
    </location>
</feature>
<dbReference type="RefSeq" id="WP_051641895.1">
    <property type="nucleotide sequence ID" value="NZ_JAGSGC010000005.1"/>
</dbReference>
<dbReference type="InterPro" id="IPR014756">
    <property type="entry name" value="Ig_E-set"/>
</dbReference>
<keyword evidence="4" id="KW-0378">Hydrolase</keyword>
<reference evidence="7 8" key="1">
    <citation type="submission" date="2014-04" db="EMBL/GenBank/DDBJ databases">
        <title>Draft genome sequence of Photobacterium halotolerans S2753: a solonamide, ngercheumicin and holomycin producer.</title>
        <authorList>
            <person name="Machado H.R."/>
            <person name="Gram L."/>
        </authorList>
    </citation>
    <scope>NUCLEOTIDE SEQUENCE [LARGE SCALE GENOMIC DNA]</scope>
    <source>
        <strain evidence="7 8">S2753</strain>
    </source>
</reference>
<gene>
    <name evidence="7" type="ORF">EA58_04755</name>
</gene>
<feature type="signal peptide" evidence="5">
    <location>
        <begin position="1"/>
        <end position="30"/>
    </location>
</feature>
<name>A0A066RZ96_9GAMM</name>
<dbReference type="Gene3D" id="3.30.70.2150">
    <property type="match status" value="1"/>
</dbReference>
<dbReference type="InterPro" id="IPR004302">
    <property type="entry name" value="Cellulose/chitin-bd_N"/>
</dbReference>
<dbReference type="CDD" id="cd21177">
    <property type="entry name" value="LPMO_AA10"/>
    <property type="match status" value="1"/>
</dbReference>
<protein>
    <recommendedName>
        <fullName evidence="6">Chitin-binding type-3 domain-containing protein</fullName>
    </recommendedName>
</protein>
<evidence type="ECO:0000313" key="8">
    <source>
        <dbReference type="Proteomes" id="UP000027192"/>
    </source>
</evidence>
<dbReference type="InterPro" id="IPR051024">
    <property type="entry name" value="GlcNAc_Chitin_IntDeg"/>
</dbReference>
<dbReference type="Proteomes" id="UP000027192">
    <property type="component" value="Unassembled WGS sequence"/>
</dbReference>
<dbReference type="InterPro" id="IPR003610">
    <property type="entry name" value="CBM5/12"/>
</dbReference>
<dbReference type="Pfam" id="PF18416">
    <property type="entry name" value="GbpA_2"/>
    <property type="match status" value="1"/>
</dbReference>
<dbReference type="AlphaFoldDB" id="A0A066RZ96"/>
<dbReference type="Gene3D" id="2.70.50.50">
    <property type="entry name" value="chitin-binding protein cbp21"/>
    <property type="match status" value="1"/>
</dbReference>
<dbReference type="GO" id="GO:0030246">
    <property type="term" value="F:carbohydrate binding"/>
    <property type="evidence" value="ECO:0007669"/>
    <property type="project" value="InterPro"/>
</dbReference>
<dbReference type="CDD" id="cd12215">
    <property type="entry name" value="ChiC_BD"/>
    <property type="match status" value="1"/>
</dbReference>
<evidence type="ECO:0000313" key="7">
    <source>
        <dbReference type="EMBL" id="KDM92683.1"/>
    </source>
</evidence>
<dbReference type="Pfam" id="PF02839">
    <property type="entry name" value="CBM_5_12"/>
    <property type="match status" value="1"/>
</dbReference>
<evidence type="ECO:0000256" key="5">
    <source>
        <dbReference type="SAM" id="SignalP"/>
    </source>
</evidence>
<evidence type="ECO:0000256" key="1">
    <source>
        <dbReference type="ARBA" id="ARBA00022525"/>
    </source>
</evidence>
<evidence type="ECO:0000256" key="2">
    <source>
        <dbReference type="ARBA" id="ARBA00022669"/>
    </source>
</evidence>
<evidence type="ECO:0000256" key="3">
    <source>
        <dbReference type="ARBA" id="ARBA00022729"/>
    </source>
</evidence>
<keyword evidence="3 5" id="KW-0732">Signal</keyword>
<dbReference type="SUPFAM" id="SSF51055">
    <property type="entry name" value="Carbohydrate binding domain"/>
    <property type="match status" value="1"/>
</dbReference>
<keyword evidence="2" id="KW-0147">Chitin-binding</keyword>
<dbReference type="SUPFAM" id="SSF81296">
    <property type="entry name" value="E set domains"/>
    <property type="match status" value="1"/>
</dbReference>
<organism evidence="7 8">
    <name type="scientific">Photobacterium galatheae</name>
    <dbReference type="NCBI Taxonomy" id="1654360"/>
    <lineage>
        <taxon>Bacteria</taxon>
        <taxon>Pseudomonadati</taxon>
        <taxon>Pseudomonadota</taxon>
        <taxon>Gammaproteobacteria</taxon>
        <taxon>Vibrionales</taxon>
        <taxon>Vibrionaceae</taxon>
        <taxon>Photobacterium</taxon>
    </lineage>
</organism>
<dbReference type="Pfam" id="PF03067">
    <property type="entry name" value="LPMO_10"/>
    <property type="match status" value="1"/>
</dbReference>
<evidence type="ECO:0000259" key="6">
    <source>
        <dbReference type="SMART" id="SM00495"/>
    </source>
</evidence>
<dbReference type="InterPro" id="IPR036573">
    <property type="entry name" value="CBM_sf_5/12"/>
</dbReference>
<comment type="caution">
    <text evidence="7">The sequence shown here is derived from an EMBL/GenBank/DDBJ whole genome shotgun (WGS) entry which is preliminary data.</text>
</comment>
<dbReference type="GO" id="GO:0005975">
    <property type="term" value="P:carbohydrate metabolic process"/>
    <property type="evidence" value="ECO:0007669"/>
    <property type="project" value="InterPro"/>
</dbReference>
<dbReference type="SMART" id="SM00495">
    <property type="entry name" value="ChtBD3"/>
    <property type="match status" value="1"/>
</dbReference>
<sequence length="388" mass="42778">MLLQNASWRKGLLFLGIGSVLSSLSTTALAHGYMEYPPARQQICDLDGGYWDSTDGSTIPNAACRAAFVQSGWYPFVQKPEFARLVSDYHNQAAVERAIPDGSLCSAADSKKSGMDISSPYWQKTTIDLTNNGQLALLYRAETPHNPSFWKFYLTKPGFDSATQSLAWGDLELVGEVGNIPTTTINGQKYYQMTITLPTERTGDAILYARWQRNDPAGEGFYNCIDIRFAGSDNGQPGGWSSAGAFVKATDIAQPDETVWFRIFDQNGVETVSEQIAITAANQAQSVWASSLADTVNLTYSQQVQIGKQAADGSIVFDAQDLFGNQVFLKNKDYSYQLDIKLLPAAPDWDPNQVYVAGDQVLYQGKLYTAKWWTKGEQPGQSAVWQLN</sequence>
<dbReference type="InterPro" id="IPR041029">
    <property type="entry name" value="GbpA_2"/>
</dbReference>
<feature type="chain" id="PRO_5001630797" description="Chitin-binding type-3 domain-containing protein" evidence="5">
    <location>
        <begin position="31"/>
        <end position="388"/>
    </location>
</feature>
<dbReference type="OrthoDB" id="3675244at2"/>
<dbReference type="EMBL" id="JMIB01000006">
    <property type="protein sequence ID" value="KDM92683.1"/>
    <property type="molecule type" value="Genomic_DNA"/>
</dbReference>
<accession>A0A066RZ96</accession>
<dbReference type="GO" id="GO:0005576">
    <property type="term" value="C:extracellular region"/>
    <property type="evidence" value="ECO:0007669"/>
    <property type="project" value="InterPro"/>
</dbReference>